<gene>
    <name evidence="1" type="ORF">AN619_03650</name>
</gene>
<dbReference type="EMBL" id="LOEE01000010">
    <property type="protein sequence ID" value="KXG77763.1"/>
    <property type="molecule type" value="Genomic_DNA"/>
</dbReference>
<sequence length="157" mass="17839">MKRKHYNLVIVLFLFLLLWCYIEFVNLLPKSLAIAIVLLKGEVIYIDSITFTTTGPIYRQIIGSDLWGNKRVVWVDKKIAKSVNLNDGISQGEAIEIAKKSGINKIETIQLTYKPYIDDPGLVSPSVPEGVYWYIRGESISLFIDFFSGSIVTKYTK</sequence>
<dbReference type="AlphaFoldDB" id="A0A140LB38"/>
<proteinExistence type="predicted"/>
<comment type="caution">
    <text evidence="1">The sequence shown here is derived from an EMBL/GenBank/DDBJ whole genome shotgun (WGS) entry which is preliminary data.</text>
</comment>
<protein>
    <recommendedName>
        <fullName evidence="3">DUF5590 domain-containing protein</fullName>
    </recommendedName>
</protein>
<accession>A0A140LB38</accession>
<evidence type="ECO:0008006" key="3">
    <source>
        <dbReference type="Google" id="ProtNLM"/>
    </source>
</evidence>
<reference evidence="1 2" key="1">
    <citation type="submission" date="2015-12" db="EMBL/GenBank/DDBJ databases">
        <title>Draft genome sequence of the thermoanaerobe Thermotalea metallivorans, an isolate from the runoff channel of the Great Artesian Basin, Australia.</title>
        <authorList>
            <person name="Patel B.K."/>
        </authorList>
    </citation>
    <scope>NUCLEOTIDE SEQUENCE [LARGE SCALE GENOMIC DNA]</scope>
    <source>
        <strain evidence="1 2">B2-1</strain>
    </source>
</reference>
<evidence type="ECO:0000313" key="2">
    <source>
        <dbReference type="Proteomes" id="UP000070456"/>
    </source>
</evidence>
<keyword evidence="2" id="KW-1185">Reference proteome</keyword>
<evidence type="ECO:0000313" key="1">
    <source>
        <dbReference type="EMBL" id="KXG77763.1"/>
    </source>
</evidence>
<name>A0A140LB38_9FIRM</name>
<organism evidence="1 2">
    <name type="scientific">Thermotalea metallivorans</name>
    <dbReference type="NCBI Taxonomy" id="520762"/>
    <lineage>
        <taxon>Bacteria</taxon>
        <taxon>Bacillati</taxon>
        <taxon>Bacillota</taxon>
        <taxon>Clostridia</taxon>
        <taxon>Peptostreptococcales</taxon>
        <taxon>Thermotaleaceae</taxon>
        <taxon>Thermotalea</taxon>
    </lineage>
</organism>
<dbReference type="Proteomes" id="UP000070456">
    <property type="component" value="Unassembled WGS sequence"/>
</dbReference>
<dbReference type="RefSeq" id="WP_068554522.1">
    <property type="nucleotide sequence ID" value="NZ_LOEE01000010.1"/>
</dbReference>